<evidence type="ECO:0000256" key="4">
    <source>
        <dbReference type="SAM" id="SignalP"/>
    </source>
</evidence>
<dbReference type="Gene3D" id="3.40.190.10">
    <property type="entry name" value="Periplasmic binding protein-like II"/>
    <property type="match status" value="2"/>
</dbReference>
<dbReference type="Proteomes" id="UP001155163">
    <property type="component" value="Unassembled WGS sequence"/>
</dbReference>
<dbReference type="Pfam" id="PF00497">
    <property type="entry name" value="SBP_bac_3"/>
    <property type="match status" value="1"/>
</dbReference>
<dbReference type="SMART" id="SM00062">
    <property type="entry name" value="PBPb"/>
    <property type="match status" value="1"/>
</dbReference>
<feature type="domain" description="Solute-binding protein family 3/N-terminal" evidence="5">
    <location>
        <begin position="47"/>
        <end position="276"/>
    </location>
</feature>
<evidence type="ECO:0000256" key="3">
    <source>
        <dbReference type="ARBA" id="ARBA00022729"/>
    </source>
</evidence>
<evidence type="ECO:0000259" key="5">
    <source>
        <dbReference type="SMART" id="SM00062"/>
    </source>
</evidence>
<organism evidence="6 7">
    <name type="scientific">Pseudomonas morbosilactucae</name>
    <dbReference type="NCBI Taxonomy" id="2938197"/>
    <lineage>
        <taxon>Bacteria</taxon>
        <taxon>Pseudomonadati</taxon>
        <taxon>Pseudomonadota</taxon>
        <taxon>Gammaproteobacteria</taxon>
        <taxon>Pseudomonadales</taxon>
        <taxon>Pseudomonadaceae</taxon>
        <taxon>Pseudomonas</taxon>
    </lineage>
</organism>
<name>A0ABT0JHR9_9PSED</name>
<evidence type="ECO:0000256" key="1">
    <source>
        <dbReference type="ARBA" id="ARBA00010333"/>
    </source>
</evidence>
<dbReference type="PANTHER" id="PTHR30085">
    <property type="entry name" value="AMINO ACID ABC TRANSPORTER PERMEASE"/>
    <property type="match status" value="1"/>
</dbReference>
<keyword evidence="7" id="KW-1185">Reference proteome</keyword>
<dbReference type="PANTHER" id="PTHR30085:SF6">
    <property type="entry name" value="ABC TRANSPORTER GLUTAMINE-BINDING PROTEIN GLNH"/>
    <property type="match status" value="1"/>
</dbReference>
<keyword evidence="3 4" id="KW-0732">Signal</keyword>
<proteinExistence type="inferred from homology"/>
<reference evidence="6 7" key="1">
    <citation type="journal article" date="2022" name="Int. J. Syst. Evol. Microbiol.">
        <title>Pseudomonas aegrilactucae sp. nov. and Pseudomonas morbosilactucae sp. nov., pathogens causing bacterial rot of lettuce in Japan.</title>
        <authorList>
            <person name="Sawada H."/>
            <person name="Fujikawa T."/>
            <person name="Satou M."/>
        </authorList>
    </citation>
    <scope>NUCLEOTIDE SEQUENCE [LARGE SCALE GENOMIC DNA]</scope>
    <source>
        <strain evidence="6 7">MAFF 302046</strain>
    </source>
</reference>
<evidence type="ECO:0000256" key="2">
    <source>
        <dbReference type="ARBA" id="ARBA00022448"/>
    </source>
</evidence>
<gene>
    <name evidence="6" type="ORF">M1B35_14870</name>
</gene>
<feature type="chain" id="PRO_5045169564" evidence="4">
    <location>
        <begin position="32"/>
        <end position="297"/>
    </location>
</feature>
<feature type="signal peptide" evidence="4">
    <location>
        <begin position="1"/>
        <end position="31"/>
    </location>
</feature>
<keyword evidence="2" id="KW-0813">Transport</keyword>
<sequence>MNRSPNRHGAATLAGALLSALLLWPSSPVHAAQELGDGLAYIQERGRVAVCTTMAFPLFAYYDAQDKPAGLVHDLIVDAHRRLEARLERKLELSVVRVTPTNRIEFVRQGRCDFMISTLSNSPERKALLDFAEPGFYRSGTTLLALKTSHVESWESLRGKPVCSSPTNSWLKTGERRYGIDFVTYFGGEVDSQKAVVDGRCVGLVAYDTYFEILLRRDGQQVWNNFEIKLPSQDYAYWSITLRNQRPQLRAFLDEVVADWHRSGLIIDLENRYGIPANAWVAQMHSQYSTPTPDAEH</sequence>
<accession>A0ABT0JHR9</accession>
<dbReference type="InterPro" id="IPR001638">
    <property type="entry name" value="Solute-binding_3/MltF_N"/>
</dbReference>
<comment type="similarity">
    <text evidence="1">Belongs to the bacterial solute-binding protein 3 family.</text>
</comment>
<dbReference type="RefSeq" id="WP_123334117.1">
    <property type="nucleotide sequence ID" value="NZ_JALQCX010000026.1"/>
</dbReference>
<reference evidence="6 7" key="2">
    <citation type="journal article" date="2023" name="Plant Pathol.">
        <title>Dismantling and reorganizing Pseudomonas marginalis sensu#lato.</title>
        <authorList>
            <person name="Sawada H."/>
            <person name="Fujikawa T."/>
            <person name="Satou M."/>
        </authorList>
    </citation>
    <scope>NUCLEOTIDE SEQUENCE [LARGE SCALE GENOMIC DNA]</scope>
    <source>
        <strain evidence="6 7">MAFF 302046</strain>
    </source>
</reference>
<dbReference type="SUPFAM" id="SSF53850">
    <property type="entry name" value="Periplasmic binding protein-like II"/>
    <property type="match status" value="1"/>
</dbReference>
<evidence type="ECO:0000313" key="6">
    <source>
        <dbReference type="EMBL" id="MCK9815376.1"/>
    </source>
</evidence>
<dbReference type="InterPro" id="IPR051455">
    <property type="entry name" value="Bact_solute-bind_prot3"/>
</dbReference>
<evidence type="ECO:0000313" key="7">
    <source>
        <dbReference type="Proteomes" id="UP001155163"/>
    </source>
</evidence>
<comment type="caution">
    <text evidence="6">The sequence shown here is derived from an EMBL/GenBank/DDBJ whole genome shotgun (WGS) entry which is preliminary data.</text>
</comment>
<dbReference type="EMBL" id="JALQCX010000026">
    <property type="protein sequence ID" value="MCK9815376.1"/>
    <property type="molecule type" value="Genomic_DNA"/>
</dbReference>
<protein>
    <submittedName>
        <fullName evidence="6">Transporter substrate-binding domain-containing protein</fullName>
    </submittedName>
</protein>